<accession>A0AC34PVI8</accession>
<name>A0AC34PVI8_9BILA</name>
<evidence type="ECO:0000313" key="2">
    <source>
        <dbReference type="WBParaSite" id="JU765_v2.g10369.t1"/>
    </source>
</evidence>
<organism evidence="1 2">
    <name type="scientific">Panagrolaimus sp. JU765</name>
    <dbReference type="NCBI Taxonomy" id="591449"/>
    <lineage>
        <taxon>Eukaryota</taxon>
        <taxon>Metazoa</taxon>
        <taxon>Ecdysozoa</taxon>
        <taxon>Nematoda</taxon>
        <taxon>Chromadorea</taxon>
        <taxon>Rhabditida</taxon>
        <taxon>Tylenchina</taxon>
        <taxon>Panagrolaimomorpha</taxon>
        <taxon>Panagrolaimoidea</taxon>
        <taxon>Panagrolaimidae</taxon>
        <taxon>Panagrolaimus</taxon>
    </lineage>
</organism>
<protein>
    <submittedName>
        <fullName evidence="2">Peptide-N(4)-(N-acetyl-beta-glucosaminyl)asparagine amidase</fullName>
    </submittedName>
</protein>
<proteinExistence type="predicted"/>
<dbReference type="WBParaSite" id="JU765_v2.g10369.t1">
    <property type="protein sequence ID" value="JU765_v2.g10369.t1"/>
    <property type="gene ID" value="JU765_v2.g10369"/>
</dbReference>
<evidence type="ECO:0000313" key="1">
    <source>
        <dbReference type="Proteomes" id="UP000887576"/>
    </source>
</evidence>
<reference evidence="2" key="1">
    <citation type="submission" date="2022-11" db="UniProtKB">
        <authorList>
            <consortium name="WormBaseParasite"/>
        </authorList>
    </citation>
    <scope>IDENTIFICATION</scope>
</reference>
<dbReference type="Proteomes" id="UP000887576">
    <property type="component" value="Unplaced"/>
</dbReference>
<sequence length="390" mass="45847">EEKNEGDAQRVEVYFCQKCKKEVRFPRFNNPIKLLETRNGRCGEWANCFALFCRSVDLETRFVIDNADHVWVEIYSNEKKRWIHCDPCENVMDVPLMYEKGWKKELAYVFAFAKDHVMDVTWRYTFDRQKTTKRRKQVRPIVLINFFNKLNARLQKNLSSERKKVLEERFLAEIVEFILPQNNLRKKSEENQGRNSGSLDWKVERGEAGIDSCVGDSLVPIMITPSQNEIDSKCFEIIYDASKDEYSRTNDTNLSTKKWESQIYEVENIFRKIENDWKKAYLARKQGKEKGFLVWKINLKDLKIKQIEICVNSFKVENGNVFGIVCCGSQCQRLKPNGIIKLDDIKEADYLELRLELSGGNGENSWQHSQLFRTDLNNSEPGLKIKVEFE</sequence>